<evidence type="ECO:0000313" key="6">
    <source>
        <dbReference type="Proteomes" id="UP000198850"/>
    </source>
</evidence>
<protein>
    <submittedName>
        <fullName evidence="5">Glycosyltransferase family 10 (Fucosyltransferase) C-term</fullName>
    </submittedName>
</protein>
<evidence type="ECO:0000256" key="1">
    <source>
        <dbReference type="ARBA" id="ARBA00008919"/>
    </source>
</evidence>
<sequence length="288" mass="33434">MTIKFFSNYSSSESLLKRFMANYVVQDNLLDFTIAENYDYAVVFNRTDEFILPSAKIITVIQEPSWSKVHENPSFLTGSDYLIIHDAELFERSLGLKLGGQVIESPSYMFYDDKVDKSFFHYAASTAKVKKLSIIISYLNKPTGIYQKRFGLLNKILESDLDIDIYGWRLSIDDRRFKGYVDYKFTALLPYEYSIAIENSEEKNYITEKFVDCVLCNTVPIYHGAPNVSEVYNNRYFRKINLDSPTVIDDIKQIIAEPPPYSTVNKALYFNKYNLYRKLKEIILPGTP</sequence>
<dbReference type="RefSeq" id="WP_139298378.1">
    <property type="nucleotide sequence ID" value="NZ_FNRA01000016.1"/>
</dbReference>
<dbReference type="Gene3D" id="3.40.50.11660">
    <property type="entry name" value="Glycosyl transferase family 10, C-terminal domain"/>
    <property type="match status" value="1"/>
</dbReference>
<reference evidence="5 6" key="1">
    <citation type="submission" date="2016-10" db="EMBL/GenBank/DDBJ databases">
        <authorList>
            <person name="de Groot N.N."/>
        </authorList>
    </citation>
    <scope>NUCLEOTIDE SEQUENCE [LARGE SCALE GENOMIC DNA]</scope>
    <source>
        <strain evidence="5 6">DSM 19033</strain>
    </source>
</reference>
<evidence type="ECO:0000313" key="5">
    <source>
        <dbReference type="EMBL" id="SEB19922.1"/>
    </source>
</evidence>
<gene>
    <name evidence="5" type="ORF">SAMN05443550_11617</name>
</gene>
<keyword evidence="3 5" id="KW-0808">Transferase</keyword>
<dbReference type="AlphaFoldDB" id="A0A1H4HFS0"/>
<dbReference type="InterPro" id="IPR001503">
    <property type="entry name" value="Glyco_trans_10"/>
</dbReference>
<comment type="similarity">
    <text evidence="1">Belongs to the glycosyltransferase 10 family.</text>
</comment>
<dbReference type="InterPro" id="IPR055270">
    <property type="entry name" value="Glyco_tran_10_C"/>
</dbReference>
<dbReference type="OrthoDB" id="9791032at2"/>
<dbReference type="EMBL" id="FNRA01000016">
    <property type="protein sequence ID" value="SEB19922.1"/>
    <property type="molecule type" value="Genomic_DNA"/>
</dbReference>
<dbReference type="GO" id="GO:0008417">
    <property type="term" value="F:fucosyltransferase activity"/>
    <property type="evidence" value="ECO:0007669"/>
    <property type="project" value="InterPro"/>
</dbReference>
<dbReference type="PANTHER" id="PTHR11929">
    <property type="entry name" value="ALPHA- 1,3 -FUCOSYLTRANSFERASE"/>
    <property type="match status" value="1"/>
</dbReference>
<dbReference type="Proteomes" id="UP000198850">
    <property type="component" value="Unassembled WGS sequence"/>
</dbReference>
<feature type="domain" description="Fucosyltransferase C-terminal" evidence="4">
    <location>
        <begin position="128"/>
        <end position="232"/>
    </location>
</feature>
<dbReference type="SUPFAM" id="SSF53756">
    <property type="entry name" value="UDP-Glycosyltransferase/glycogen phosphorylase"/>
    <property type="match status" value="1"/>
</dbReference>
<organism evidence="5 6">
    <name type="scientific">Pedobacter hartonius</name>
    <dbReference type="NCBI Taxonomy" id="425514"/>
    <lineage>
        <taxon>Bacteria</taxon>
        <taxon>Pseudomonadati</taxon>
        <taxon>Bacteroidota</taxon>
        <taxon>Sphingobacteriia</taxon>
        <taxon>Sphingobacteriales</taxon>
        <taxon>Sphingobacteriaceae</taxon>
        <taxon>Pedobacter</taxon>
    </lineage>
</organism>
<name>A0A1H4HFS0_9SPHI</name>
<keyword evidence="6" id="KW-1185">Reference proteome</keyword>
<evidence type="ECO:0000259" key="4">
    <source>
        <dbReference type="Pfam" id="PF00852"/>
    </source>
</evidence>
<proteinExistence type="inferred from homology"/>
<evidence type="ECO:0000256" key="3">
    <source>
        <dbReference type="ARBA" id="ARBA00022679"/>
    </source>
</evidence>
<keyword evidence="2 5" id="KW-0328">Glycosyltransferase</keyword>
<accession>A0A1H4HFS0</accession>
<dbReference type="InterPro" id="IPR038577">
    <property type="entry name" value="GT10-like_C_sf"/>
</dbReference>
<dbReference type="PANTHER" id="PTHR11929:SF194">
    <property type="entry name" value="ALPHA-(1,3)-FUCOSYLTRANSFERASE 10"/>
    <property type="match status" value="1"/>
</dbReference>
<dbReference type="Pfam" id="PF00852">
    <property type="entry name" value="Glyco_transf_10"/>
    <property type="match status" value="1"/>
</dbReference>
<dbReference type="STRING" id="425514.SAMN05443550_11617"/>
<dbReference type="GO" id="GO:0016020">
    <property type="term" value="C:membrane"/>
    <property type="evidence" value="ECO:0007669"/>
    <property type="project" value="InterPro"/>
</dbReference>
<evidence type="ECO:0000256" key="2">
    <source>
        <dbReference type="ARBA" id="ARBA00022676"/>
    </source>
</evidence>